<evidence type="ECO:0000313" key="3">
    <source>
        <dbReference type="Proteomes" id="UP000602260"/>
    </source>
</evidence>
<accession>A0A8J6IYI0</accession>
<feature type="region of interest" description="Disordered" evidence="1">
    <location>
        <begin position="90"/>
        <end position="124"/>
    </location>
</feature>
<evidence type="ECO:0008006" key="4">
    <source>
        <dbReference type="Google" id="ProtNLM"/>
    </source>
</evidence>
<feature type="compositionally biased region" description="Gly residues" evidence="1">
    <location>
        <begin position="96"/>
        <end position="109"/>
    </location>
</feature>
<comment type="caution">
    <text evidence="2">The sequence shown here is derived from an EMBL/GenBank/DDBJ whole genome shotgun (WGS) entry which is preliminary data.</text>
</comment>
<sequence length="299" mass="34187">MIRKAHKQRNGAAGDVIYAENAEPGKRYFCAMCGVGLQLMTRNGVSFFVCYPDTEHGDPYCRKLSSQDKRPHSMEKFDKDAFFSHILREQQKRTGGHGPAGGTKKGGVPGKEPVPGEQNEDEKPVSTLEQMWQEGYIYMGGLTHLGSGRLQDTLISNKSANIWRRGKVTGTRVIQCRVDGIYAEGKKLFLKCLYHSEHGWDKKLLVLHFREDEAFDGVRTKLYRRKEMDNGTMKTFVPKWILLAANWEDYCPPDCKNRCSGAKYPAAKCRNCYGRMEGEFINQRQIYAPEEPSNWEEQR</sequence>
<organism evidence="2 3">
    <name type="scientific">Flintibacter faecis</name>
    <dbReference type="NCBI Taxonomy" id="2763047"/>
    <lineage>
        <taxon>Bacteria</taxon>
        <taxon>Bacillati</taxon>
        <taxon>Bacillota</taxon>
        <taxon>Clostridia</taxon>
        <taxon>Eubacteriales</taxon>
        <taxon>Flintibacter</taxon>
    </lineage>
</organism>
<keyword evidence="3" id="KW-1185">Reference proteome</keyword>
<name>A0A8J6IYI0_9FIRM</name>
<evidence type="ECO:0000256" key="1">
    <source>
        <dbReference type="SAM" id="MobiDB-lite"/>
    </source>
</evidence>
<gene>
    <name evidence="2" type="ORF">H8S55_09870</name>
</gene>
<reference evidence="2" key="1">
    <citation type="submission" date="2020-08" db="EMBL/GenBank/DDBJ databases">
        <title>Genome public.</title>
        <authorList>
            <person name="Liu C."/>
            <person name="Sun Q."/>
        </authorList>
    </citation>
    <scope>NUCLEOTIDE SEQUENCE</scope>
    <source>
        <strain evidence="2">BX5</strain>
    </source>
</reference>
<dbReference type="EMBL" id="JACOPN010000006">
    <property type="protein sequence ID" value="MBC5717625.1"/>
    <property type="molecule type" value="Genomic_DNA"/>
</dbReference>
<evidence type="ECO:0000313" key="2">
    <source>
        <dbReference type="EMBL" id="MBC5717625.1"/>
    </source>
</evidence>
<dbReference type="Proteomes" id="UP000602260">
    <property type="component" value="Unassembled WGS sequence"/>
</dbReference>
<dbReference type="RefSeq" id="WP_186878830.1">
    <property type="nucleotide sequence ID" value="NZ_JACOPN010000006.1"/>
</dbReference>
<proteinExistence type="predicted"/>
<dbReference type="AlphaFoldDB" id="A0A8J6IYI0"/>
<protein>
    <recommendedName>
        <fullName evidence="4">Recombinase zinc beta ribbon domain-containing protein</fullName>
    </recommendedName>
</protein>